<name>A0A6J7DIT5_9ZZZZ</name>
<protein>
    <submittedName>
        <fullName evidence="1">Unannotated protein</fullName>
    </submittedName>
</protein>
<organism evidence="1">
    <name type="scientific">freshwater metagenome</name>
    <dbReference type="NCBI Taxonomy" id="449393"/>
    <lineage>
        <taxon>unclassified sequences</taxon>
        <taxon>metagenomes</taxon>
        <taxon>ecological metagenomes</taxon>
    </lineage>
</organism>
<dbReference type="Pfam" id="PF06245">
    <property type="entry name" value="DUF1015"/>
    <property type="match status" value="1"/>
</dbReference>
<reference evidence="1" key="1">
    <citation type="submission" date="2020-05" db="EMBL/GenBank/DDBJ databases">
        <authorList>
            <person name="Chiriac C."/>
            <person name="Salcher M."/>
            <person name="Ghai R."/>
            <person name="Kavagutti S V."/>
        </authorList>
    </citation>
    <scope>NUCLEOTIDE SEQUENCE</scope>
</reference>
<dbReference type="PANTHER" id="PTHR36454">
    <property type="entry name" value="LMO2823 PROTEIN"/>
    <property type="match status" value="1"/>
</dbReference>
<evidence type="ECO:0000313" key="1">
    <source>
        <dbReference type="EMBL" id="CAB4869430.1"/>
    </source>
</evidence>
<dbReference type="PANTHER" id="PTHR36454:SF1">
    <property type="entry name" value="DUF1015 DOMAIN-CONTAINING PROTEIN"/>
    <property type="match status" value="1"/>
</dbReference>
<accession>A0A6J7DIT5</accession>
<dbReference type="PIRSF" id="PIRSF033563">
    <property type="entry name" value="UCP033563"/>
    <property type="match status" value="1"/>
</dbReference>
<dbReference type="AlphaFoldDB" id="A0A6J7DIT5"/>
<gene>
    <name evidence="1" type="ORF">UFOPK3401_00715</name>
</gene>
<dbReference type="InterPro" id="IPR008323">
    <property type="entry name" value="UCP033563"/>
</dbReference>
<dbReference type="EMBL" id="CAFBLM010000025">
    <property type="protein sequence ID" value="CAB4869430.1"/>
    <property type="molecule type" value="Genomic_DNA"/>
</dbReference>
<sequence length="419" mass="45890">MVAVRPFRALTVNPAVANTIVSLPYDVMNAEEAAHMVANGRNQFLHVSRPEIDLPPGSDPTSPQAYEQSRIALDSLVNDGSFVRQAAPVMYAIRQTMGELVQVGLVASASVDDYDRTDIRIHEFTRPDKELDRVNHIDAVSAHDEPVFLTYRADDVIASIISEAMTGSALIDVTADDGIRHELWLIDDQSVLAELVEAFEFIPRTYVADGHHRSAAASVVRKRRKGDQPPSKPAVKGLEFADGLDGFLAILVPNDSVNVMPYNRVVNDLAGQLLAEFFTALEEVVIMEKVDSAVAPVEQHVFGLYADGQWYRCRFTQAPADTSNPLELLDVSMLQNQILGPILGIDDPRTSKRISFVGGIRGTDELERLVNEGAALAFSMPPTSVLDLIEVADIGEVMPPKSTWFEPKLPSGLVIHPFA</sequence>
<proteinExistence type="predicted"/>